<protein>
    <recommendedName>
        <fullName evidence="3">YhfH family protein</fullName>
    </recommendedName>
</protein>
<sequence length="50" mass="5676">MKSIAEYYGWVSEPCGTFIVSECVECGAEINDHRGAVIYECERCMNSHEE</sequence>
<reference evidence="1" key="1">
    <citation type="journal article" date="2023" name="Int. J. Syst. Evol. Microbiol.">
        <title>Collibacillus ludicampi gen. nov., sp. nov., a new soil bacterium of the family Alicyclobacillaceae.</title>
        <authorList>
            <person name="Jojima T."/>
            <person name="Ioku Y."/>
            <person name="Fukuta Y."/>
            <person name="Shirasaka N."/>
            <person name="Matsumura Y."/>
            <person name="Mori M."/>
        </authorList>
    </citation>
    <scope>NUCLEOTIDE SEQUENCE</scope>
    <source>
        <strain evidence="1">TP075</strain>
    </source>
</reference>
<evidence type="ECO:0000313" key="2">
    <source>
        <dbReference type="Proteomes" id="UP001057291"/>
    </source>
</evidence>
<comment type="caution">
    <text evidence="1">The sequence shown here is derived from an EMBL/GenBank/DDBJ whole genome shotgun (WGS) entry which is preliminary data.</text>
</comment>
<dbReference type="EMBL" id="BOQE01000001">
    <property type="protein sequence ID" value="GIM47993.1"/>
    <property type="molecule type" value="Genomic_DNA"/>
</dbReference>
<evidence type="ECO:0000313" key="1">
    <source>
        <dbReference type="EMBL" id="GIM47993.1"/>
    </source>
</evidence>
<organism evidence="1 2">
    <name type="scientific">Collibacillus ludicampi</name>
    <dbReference type="NCBI Taxonomy" id="2771369"/>
    <lineage>
        <taxon>Bacteria</taxon>
        <taxon>Bacillati</taxon>
        <taxon>Bacillota</taxon>
        <taxon>Bacilli</taxon>
        <taxon>Bacillales</taxon>
        <taxon>Alicyclobacillaceae</taxon>
        <taxon>Collibacillus</taxon>
    </lineage>
</organism>
<evidence type="ECO:0008006" key="3">
    <source>
        <dbReference type="Google" id="ProtNLM"/>
    </source>
</evidence>
<proteinExistence type="predicted"/>
<dbReference type="RefSeq" id="WP_282200916.1">
    <property type="nucleotide sequence ID" value="NZ_BOQE01000001.1"/>
</dbReference>
<dbReference type="AlphaFoldDB" id="A0AAV4LJK0"/>
<name>A0AAV4LJK0_9BACL</name>
<accession>A0AAV4LJK0</accession>
<dbReference type="Proteomes" id="UP001057291">
    <property type="component" value="Unassembled WGS sequence"/>
</dbReference>
<keyword evidence="2" id="KW-1185">Reference proteome</keyword>
<gene>
    <name evidence="1" type="ORF">DNHGIG_35420</name>
</gene>